<organism evidence="3 4">
    <name type="scientific">Anaeramoeba ignava</name>
    <name type="common">Anaerobic marine amoeba</name>
    <dbReference type="NCBI Taxonomy" id="1746090"/>
    <lineage>
        <taxon>Eukaryota</taxon>
        <taxon>Metamonada</taxon>
        <taxon>Anaeramoebidae</taxon>
        <taxon>Anaeramoeba</taxon>
    </lineage>
</organism>
<dbReference type="PANTHER" id="PTHR12085">
    <property type="entry name" value="SERINE/THREONINE-PROTEIN PHOSPHATASE 2A REGULATORY SUBUNIT B'' SUBUNIT GAMMA"/>
    <property type="match status" value="1"/>
</dbReference>
<dbReference type="Proteomes" id="UP001149090">
    <property type="component" value="Unassembled WGS sequence"/>
</dbReference>
<proteinExistence type="predicted"/>
<protein>
    <submittedName>
        <fullName evidence="3">Serine/threonine-protein phosphatase 2a regulatory subunit b'' subunit gamma</fullName>
    </submittedName>
</protein>
<dbReference type="GO" id="GO:0030865">
    <property type="term" value="P:cortical cytoskeleton organization"/>
    <property type="evidence" value="ECO:0007669"/>
    <property type="project" value="TreeGrafter"/>
</dbReference>
<keyword evidence="2" id="KW-0963">Cytoplasm</keyword>
<comment type="caution">
    <text evidence="3">The sequence shown here is derived from an EMBL/GenBank/DDBJ whole genome shotgun (WGS) entry which is preliminary data.</text>
</comment>
<evidence type="ECO:0000256" key="1">
    <source>
        <dbReference type="ARBA" id="ARBA00004496"/>
    </source>
</evidence>
<name>A0A9Q0L6D8_ANAIG</name>
<dbReference type="InterPro" id="IPR011992">
    <property type="entry name" value="EF-hand-dom_pair"/>
</dbReference>
<dbReference type="GO" id="GO:0000226">
    <property type="term" value="P:microtubule cytoskeleton organization"/>
    <property type="evidence" value="ECO:0007669"/>
    <property type="project" value="TreeGrafter"/>
</dbReference>
<dbReference type="OrthoDB" id="10265007at2759"/>
<accession>A0A9Q0L6D8</accession>
<keyword evidence="4" id="KW-1185">Reference proteome</keyword>
<dbReference type="EMBL" id="JAPDFW010000140">
    <property type="protein sequence ID" value="KAJ5066574.1"/>
    <property type="molecule type" value="Genomic_DNA"/>
</dbReference>
<dbReference type="SUPFAM" id="SSF47473">
    <property type="entry name" value="EF-hand"/>
    <property type="match status" value="2"/>
</dbReference>
<dbReference type="PANTHER" id="PTHR12085:SF3">
    <property type="entry name" value="SERINE_THREONINE-PROTEIN PHOSPHATASE 2A REGULATORY SUBUNIT B'' SUBUNIT GAMMA"/>
    <property type="match status" value="1"/>
</dbReference>
<reference evidence="3" key="1">
    <citation type="submission" date="2022-10" db="EMBL/GenBank/DDBJ databases">
        <title>Novel sulphate-reducing endosymbionts in the free-living metamonad Anaeramoeba.</title>
        <authorList>
            <person name="Jerlstrom-Hultqvist J."/>
            <person name="Cepicka I."/>
            <person name="Gallot-Lavallee L."/>
            <person name="Salas-Leiva D."/>
            <person name="Curtis B.A."/>
            <person name="Zahonova K."/>
            <person name="Pipaliya S."/>
            <person name="Dacks J."/>
            <person name="Roger A.J."/>
        </authorList>
    </citation>
    <scope>NUCLEOTIDE SEQUENCE</scope>
    <source>
        <strain evidence="3">BMAN</strain>
    </source>
</reference>
<evidence type="ECO:0000256" key="2">
    <source>
        <dbReference type="ARBA" id="ARBA00022490"/>
    </source>
</evidence>
<dbReference type="GO" id="GO:0005737">
    <property type="term" value="C:cytoplasm"/>
    <property type="evidence" value="ECO:0007669"/>
    <property type="project" value="UniProtKB-SubCell"/>
</dbReference>
<dbReference type="OMA" id="IHLHYYD"/>
<dbReference type="GO" id="GO:0035303">
    <property type="term" value="P:regulation of dephosphorylation"/>
    <property type="evidence" value="ECO:0007669"/>
    <property type="project" value="InterPro"/>
</dbReference>
<dbReference type="AlphaFoldDB" id="A0A9Q0L6D8"/>
<comment type="subcellular location">
    <subcellularLocation>
        <location evidence="1">Cytoplasm</location>
    </subcellularLocation>
</comment>
<evidence type="ECO:0000313" key="3">
    <source>
        <dbReference type="EMBL" id="KAJ5066574.1"/>
    </source>
</evidence>
<dbReference type="Gene3D" id="1.10.238.10">
    <property type="entry name" value="EF-hand"/>
    <property type="match status" value="1"/>
</dbReference>
<gene>
    <name evidence="3" type="ORF">M0811_13511</name>
</gene>
<evidence type="ECO:0000313" key="4">
    <source>
        <dbReference type="Proteomes" id="UP001149090"/>
    </source>
</evidence>
<sequence>MLPNWAINLQEKNKLRNSNLSIKKKEQEEKDKFTDDSNYSLKKINEKMNNLLKRSIINFYIKKQEQNSLQIEDLQILYNSIMENSVEFKNESWINYESFSKARESLPLKLKRFLKPSYFLRFKQNKKGEIESANLLVVIMYMITFENNRIKLMKFDSEGNHRLNEIELRKFLLYEANTIGSLQEIPQPIKPLYLSIITKKIYFVLKKTHNKEIDIDEFAMSDVLEEFSNLKNAAKLSANEEKKNWFSIKSVMSIIQDFARISDNEDKLTKEQFERLGGVTNTFVDLLFQELPTNRMTFDNFIDYVLASTYLSTNCIASLKYFWKVFDIKKNGKFDMFSLRFFFQEISQDLEKMKAKPINIDWIRDEIFDMINPKNRTYITFNDIVDSKRGDNFFRILMNTEEFVEWEERESN</sequence>
<dbReference type="GO" id="GO:0005819">
    <property type="term" value="C:spindle"/>
    <property type="evidence" value="ECO:0007669"/>
    <property type="project" value="TreeGrafter"/>
</dbReference>
<dbReference type="InterPro" id="IPR039865">
    <property type="entry name" value="PPP2R3C"/>
</dbReference>